<sequence length="277" mass="30728">MNIAADNEKCLPTKESEKGSGRTKDGSIASMYRQLILIMELRKKIFTFRDIIDLPPCDATESINETRSKLIVYLDDQTVEMALSILNCLINIAKENLDMMDEDEQSKDNLPASAFGKVLMASYSESNTSCCTSPITPTSVLPPQFMGSLTSDELQIFRVHHLSLSPRLQHLEPKNNEDDEIMNEVEAEGKSLNQRNNVDGEMIFEMEASSNSEGTKAAKFNDARDCCMENGSPESEMAETTLTTEAREFLKSAILSQNVAPAPPPIRMLIPPSHGLM</sequence>
<dbReference type="AlphaFoldDB" id="A0A6A6LTD3"/>
<gene>
    <name evidence="2" type="ORF">GH714_017717</name>
</gene>
<protein>
    <submittedName>
        <fullName evidence="2">Uncharacterized protein</fullName>
    </submittedName>
</protein>
<comment type="caution">
    <text evidence="2">The sequence shown here is derived from an EMBL/GenBank/DDBJ whole genome shotgun (WGS) entry which is preliminary data.</text>
</comment>
<dbReference type="Proteomes" id="UP000467840">
    <property type="component" value="Chromosome 16"/>
</dbReference>
<evidence type="ECO:0000256" key="1">
    <source>
        <dbReference type="SAM" id="MobiDB-lite"/>
    </source>
</evidence>
<accession>A0A6A6LTD3</accession>
<proteinExistence type="predicted"/>
<dbReference type="EMBL" id="JAAGAX010000009">
    <property type="protein sequence ID" value="KAF2303383.1"/>
    <property type="molecule type" value="Genomic_DNA"/>
</dbReference>
<keyword evidence="3" id="KW-1185">Reference proteome</keyword>
<organism evidence="2 3">
    <name type="scientific">Hevea brasiliensis</name>
    <name type="common">Para rubber tree</name>
    <name type="synonym">Siphonia brasiliensis</name>
    <dbReference type="NCBI Taxonomy" id="3981"/>
    <lineage>
        <taxon>Eukaryota</taxon>
        <taxon>Viridiplantae</taxon>
        <taxon>Streptophyta</taxon>
        <taxon>Embryophyta</taxon>
        <taxon>Tracheophyta</taxon>
        <taxon>Spermatophyta</taxon>
        <taxon>Magnoliopsida</taxon>
        <taxon>eudicotyledons</taxon>
        <taxon>Gunneridae</taxon>
        <taxon>Pentapetalae</taxon>
        <taxon>rosids</taxon>
        <taxon>fabids</taxon>
        <taxon>Malpighiales</taxon>
        <taxon>Euphorbiaceae</taxon>
        <taxon>Crotonoideae</taxon>
        <taxon>Micrandreae</taxon>
        <taxon>Hevea</taxon>
    </lineage>
</organism>
<evidence type="ECO:0000313" key="3">
    <source>
        <dbReference type="Proteomes" id="UP000467840"/>
    </source>
</evidence>
<feature type="region of interest" description="Disordered" evidence="1">
    <location>
        <begin position="1"/>
        <end position="25"/>
    </location>
</feature>
<name>A0A6A6LTD3_HEVBR</name>
<evidence type="ECO:0000313" key="2">
    <source>
        <dbReference type="EMBL" id="KAF2303383.1"/>
    </source>
</evidence>
<reference evidence="2 3" key="1">
    <citation type="journal article" date="2020" name="Mol. Plant">
        <title>The Chromosome-Based Rubber Tree Genome Provides New Insights into Spurge Genome Evolution and Rubber Biosynthesis.</title>
        <authorList>
            <person name="Liu J."/>
            <person name="Shi C."/>
            <person name="Shi C.C."/>
            <person name="Li W."/>
            <person name="Zhang Q.J."/>
            <person name="Zhang Y."/>
            <person name="Li K."/>
            <person name="Lu H.F."/>
            <person name="Shi C."/>
            <person name="Zhu S.T."/>
            <person name="Xiao Z.Y."/>
            <person name="Nan H."/>
            <person name="Yue Y."/>
            <person name="Zhu X.G."/>
            <person name="Wu Y."/>
            <person name="Hong X.N."/>
            <person name="Fan G.Y."/>
            <person name="Tong Y."/>
            <person name="Zhang D."/>
            <person name="Mao C.L."/>
            <person name="Liu Y.L."/>
            <person name="Hao S.J."/>
            <person name="Liu W.Q."/>
            <person name="Lv M.Q."/>
            <person name="Zhang H.B."/>
            <person name="Liu Y."/>
            <person name="Hu-Tang G.R."/>
            <person name="Wang J.P."/>
            <person name="Wang J.H."/>
            <person name="Sun Y.H."/>
            <person name="Ni S.B."/>
            <person name="Chen W.B."/>
            <person name="Zhang X.C."/>
            <person name="Jiao Y.N."/>
            <person name="Eichler E.E."/>
            <person name="Li G.H."/>
            <person name="Liu X."/>
            <person name="Gao L.Z."/>
        </authorList>
    </citation>
    <scope>NUCLEOTIDE SEQUENCE [LARGE SCALE GENOMIC DNA]</scope>
    <source>
        <strain evidence="3">cv. GT1</strain>
        <tissue evidence="2">Leaf</tissue>
    </source>
</reference>